<evidence type="ECO:0008006" key="6">
    <source>
        <dbReference type="Google" id="ProtNLM"/>
    </source>
</evidence>
<feature type="transmembrane region" description="Helical" evidence="3">
    <location>
        <begin position="56"/>
        <end position="79"/>
    </location>
</feature>
<feature type="transmembrane region" description="Helical" evidence="3">
    <location>
        <begin position="26"/>
        <end position="50"/>
    </location>
</feature>
<keyword evidence="3" id="KW-0812">Transmembrane</keyword>
<accession>A0ABY4KI38</accession>
<feature type="coiled-coil region" evidence="1">
    <location>
        <begin position="497"/>
        <end position="524"/>
    </location>
</feature>
<name>A0ABY4KI38_9FLAO</name>
<keyword evidence="3" id="KW-1133">Transmembrane helix</keyword>
<protein>
    <recommendedName>
        <fullName evidence="6">DUF4175 family protein</fullName>
    </recommendedName>
</protein>
<evidence type="ECO:0000313" key="5">
    <source>
        <dbReference type="Proteomes" id="UP000830583"/>
    </source>
</evidence>
<feature type="region of interest" description="Disordered" evidence="2">
    <location>
        <begin position="658"/>
        <end position="747"/>
    </location>
</feature>
<feature type="compositionally biased region" description="Gly residues" evidence="2">
    <location>
        <begin position="898"/>
        <end position="913"/>
    </location>
</feature>
<organism evidence="4 5">
    <name type="scientific">Flavobacterium azooxidireducens</name>
    <dbReference type="NCBI Taxonomy" id="1871076"/>
    <lineage>
        <taxon>Bacteria</taxon>
        <taxon>Pseudomonadati</taxon>
        <taxon>Bacteroidota</taxon>
        <taxon>Flavobacteriia</taxon>
        <taxon>Flavobacteriales</taxon>
        <taxon>Flavobacteriaceae</taxon>
        <taxon>Flavobacterium</taxon>
    </lineage>
</organism>
<feature type="region of interest" description="Disordered" evidence="2">
    <location>
        <begin position="894"/>
        <end position="995"/>
    </location>
</feature>
<evidence type="ECO:0000256" key="1">
    <source>
        <dbReference type="SAM" id="Coils"/>
    </source>
</evidence>
<proteinExistence type="predicted"/>
<feature type="compositionally biased region" description="Basic and acidic residues" evidence="2">
    <location>
        <begin position="924"/>
        <end position="973"/>
    </location>
</feature>
<feature type="compositionally biased region" description="Basic and acidic residues" evidence="2">
    <location>
        <begin position="658"/>
        <end position="738"/>
    </location>
</feature>
<evidence type="ECO:0000256" key="3">
    <source>
        <dbReference type="SAM" id="Phobius"/>
    </source>
</evidence>
<reference evidence="4" key="1">
    <citation type="submission" date="2022-04" db="EMBL/GenBank/DDBJ databases">
        <title>Consumption of N2O by Flavobacterium azooxidireducens sp. nov. isolated from Decomposing Leaf Litter of Phragmites australis (Cav.).</title>
        <authorList>
            <person name="Behrendt U."/>
            <person name="Spanner T."/>
            <person name="Augustin J."/>
            <person name="Horn M.A."/>
            <person name="Kolb S."/>
            <person name="Ulrich A."/>
        </authorList>
    </citation>
    <scope>NUCLEOTIDE SEQUENCE</scope>
    <source>
        <strain evidence="4">IGB 4-14</strain>
    </source>
</reference>
<evidence type="ECO:0000256" key="2">
    <source>
        <dbReference type="SAM" id="MobiDB-lite"/>
    </source>
</evidence>
<feature type="region of interest" description="Disordered" evidence="2">
    <location>
        <begin position="572"/>
        <end position="596"/>
    </location>
</feature>
<keyword evidence="3" id="KW-0472">Membrane</keyword>
<feature type="transmembrane region" description="Helical" evidence="3">
    <location>
        <begin position="152"/>
        <end position="170"/>
    </location>
</feature>
<feature type="coiled-coil region" evidence="1">
    <location>
        <begin position="998"/>
        <end position="1025"/>
    </location>
</feature>
<sequence length="1131" mass="130096">METKSLIYQKLEAFIKKYYTNELVKGVILFVGFGLLYFFFTLFVEYFLWLKPVGRTILFWLFIAVQLFLLSRFILFPLFKLVKLQKGIDYNQASQIIGNHFTEVNDKLTNFLQLAENNQQSELLLASIEQKGKSLQPIPFSNAINFKKNTKYLPWAIVPLLFLSFFMLSGNSDIIADSMNRVVRYNEKFSPPAPFSFVVLNENLQTEQGLDYVLQVKSEGKVIPENAMIFIGDESYFMETTKPGIFEYRFTKPSKNVEFHIEANTVSSEDYELSVVAVPTVSNFEMVLQFPSYLNRKAEIIKGSGNAIVPEGTKVSWKINALSTSKIEYADGSGFTNFVQENNEFKLSKNVHQNTEYQILTSNNKVKHYEKLNYQISTIKDQFPTITVNNAPDSLRIEKNILIGQVSDDIGLSKLQIVYYPKNNEKAALKSAIPVKRDVFDQFIYTFPGNLPVEEGVSYEYYFEVFDNDAIHNYKSSKSSVFSDRISTEEEREDEQFKQQNDNINSIQKSLKNQDKQMSELDKLQKMSKEKESLEFKDKQKINDFIKRQKQQEEMMKEFTKDLKENLKEFNKEEKDELKENLEKRAENAEKQSEENQKLLDELQKLSEKIQDLDIEEKLDKIKQNSENQAKNLEQLVELTKKYYVEKKAEQLIKKLDKLADKQDKLSKEDKENSAEKQEAINKEFDKIQEELRQLEKENKELKSPVDIPSDEKQEKSIEEDMEKASDELQKDQKDKAKPKQKSAAQKMKQMSMQMQEGMAGAEMEQMEEDVKMMRQILDNLLAFSFSQEDLMKQFKGLKKGAPSYNKYLKIQQDLKQQFKHVDDSLFAMSLRNEMITEKVTEEIGNVHYNVDKSLESLAEAIISKGVSHQQYTVAASNRLADFLSDVMNNMQMSMQGMGAGGGKPKPGQGKGGQLPDIIQKQKGLSEKMKEGMQKGEKPGDGEKGEKPGEGKDGEKGEKPGGKEGGKDGDKGKGNQKGNKPGEGSGGGQGNNDGEENARELMEIYQEQRRLRQQLEDELKKQGLTPGGQKVLDQMKDAEKQILNKGFKNEVLQRMLNINYEMLKLEKAVQQQGEDTKRQSETNKKEFNNAVKPLSPELQQYLNSVEILNRQSLPLRPNYNQKVQQYFKKND</sequence>
<keyword evidence="1" id="KW-0175">Coiled coil</keyword>
<feature type="compositionally biased region" description="Basic and acidic residues" evidence="2">
    <location>
        <begin position="1074"/>
        <end position="1087"/>
    </location>
</feature>
<dbReference type="EMBL" id="CP096205">
    <property type="protein sequence ID" value="UPQ80484.1"/>
    <property type="molecule type" value="Genomic_DNA"/>
</dbReference>
<feature type="compositionally biased region" description="Gly residues" evidence="2">
    <location>
        <begin position="981"/>
        <end position="991"/>
    </location>
</feature>
<evidence type="ECO:0000313" key="4">
    <source>
        <dbReference type="EMBL" id="UPQ80484.1"/>
    </source>
</evidence>
<feature type="region of interest" description="Disordered" evidence="2">
    <location>
        <begin position="1071"/>
        <end position="1093"/>
    </location>
</feature>
<keyword evidence="5" id="KW-1185">Reference proteome</keyword>
<dbReference type="Proteomes" id="UP000830583">
    <property type="component" value="Chromosome"/>
</dbReference>
<gene>
    <name evidence="4" type="ORF">M0M57_06495</name>
</gene>
<dbReference type="RefSeq" id="WP_248436378.1">
    <property type="nucleotide sequence ID" value="NZ_CP096205.1"/>
</dbReference>